<comment type="function">
    <text evidence="14">Associates with the striatin-interacting phosphatase and kinase (STRIPAK) core complex, forming the extended (SIKE1:SLMAP)STRIPAK complex. The (SIKE1:SLMAP)STRIPAK complex dephosphorylates STK3 leading to the inhibition of Hippo signaling and the control of cell growth. May play a role during myoblast fusion.</text>
</comment>
<dbReference type="GO" id="GO:1900825">
    <property type="term" value="P:regulation of membrane depolarization during cardiac muscle cell action potential"/>
    <property type="evidence" value="ECO:0007669"/>
    <property type="project" value="TreeGrafter"/>
</dbReference>
<evidence type="ECO:0000256" key="15">
    <source>
        <dbReference type="ARBA" id="ARBA00060409"/>
    </source>
</evidence>
<dbReference type="InterPro" id="IPR000253">
    <property type="entry name" value="FHA_dom"/>
</dbReference>
<keyword evidence="24" id="KW-1185">Reference proteome</keyword>
<evidence type="ECO:0000256" key="5">
    <source>
        <dbReference type="ARBA" id="ARBA00022553"/>
    </source>
</evidence>
<comment type="subunit">
    <text evidence="17">Homodimer. Interacts with myosin. Interacts with SIKE1 and both associate with the STRIPAK core complex composed of PP2A catalytic and scaffolding subunits, the striatins (PP2A regulatory subunits), the striatin-associated proteins MOB4, STRIP1 and STRIP2, PDCD10 and members of the STE20 kinases, such as STK24 and STK26. Interacts (via FHA domain) with STK3 (when phosphorylated); the interaction associates STK3 with the STRIPAK complex.</text>
</comment>
<evidence type="ECO:0000256" key="10">
    <source>
        <dbReference type="ARBA" id="ARBA00023128"/>
    </source>
</evidence>
<keyword evidence="11 21" id="KW-0472">Membrane</keyword>
<evidence type="ECO:0000256" key="9">
    <source>
        <dbReference type="ARBA" id="ARBA00023054"/>
    </source>
</evidence>
<feature type="coiled-coil region" evidence="19">
    <location>
        <begin position="172"/>
        <end position="199"/>
    </location>
</feature>
<evidence type="ECO:0000256" key="21">
    <source>
        <dbReference type="SAM" id="Phobius"/>
    </source>
</evidence>
<dbReference type="SUPFAM" id="SSF49879">
    <property type="entry name" value="SMAD/FHA domain"/>
    <property type="match status" value="1"/>
</dbReference>
<comment type="subcellular location">
    <subcellularLocation>
        <location evidence="15">Cell membrane</location>
        <location evidence="15">Sarcolemma</location>
        <topology evidence="15">Single-pass type IV membrane protein</topology>
    </subcellularLocation>
    <subcellularLocation>
        <location evidence="1">Cytoplasm</location>
        <location evidence="1">Cytoskeleton</location>
        <location evidence="1">Microtubule organizing center</location>
        <location evidence="1">Centrosome</location>
    </subcellularLocation>
    <subcellularLocation>
        <location evidence="2">Endoplasmic reticulum membrane</location>
        <topology evidence="2">Single-pass membrane protein</topology>
    </subcellularLocation>
    <subcellularLocation>
        <location evidence="13">Mitochondrion membrane</location>
        <topology evidence="13">Single-pass type IV membrane protein</topology>
    </subcellularLocation>
</comment>
<evidence type="ECO:0000256" key="17">
    <source>
        <dbReference type="ARBA" id="ARBA00066015"/>
    </source>
</evidence>
<evidence type="ECO:0000256" key="8">
    <source>
        <dbReference type="ARBA" id="ARBA00022989"/>
    </source>
</evidence>
<organism evidence="23 24">
    <name type="scientific">Nothobranchius furzeri</name>
    <name type="common">Turquoise killifish</name>
    <dbReference type="NCBI Taxonomy" id="105023"/>
    <lineage>
        <taxon>Eukaryota</taxon>
        <taxon>Metazoa</taxon>
        <taxon>Chordata</taxon>
        <taxon>Craniata</taxon>
        <taxon>Vertebrata</taxon>
        <taxon>Euteleostomi</taxon>
        <taxon>Actinopterygii</taxon>
        <taxon>Neopterygii</taxon>
        <taxon>Teleostei</taxon>
        <taxon>Neoteleostei</taxon>
        <taxon>Acanthomorphata</taxon>
        <taxon>Ovalentaria</taxon>
        <taxon>Atherinomorphae</taxon>
        <taxon>Cyprinodontiformes</taxon>
        <taxon>Nothobranchiidae</taxon>
        <taxon>Nothobranchius</taxon>
    </lineage>
</organism>
<dbReference type="Pfam" id="PF00498">
    <property type="entry name" value="FHA"/>
    <property type="match status" value="1"/>
</dbReference>
<dbReference type="SMART" id="SM00240">
    <property type="entry name" value="FHA"/>
    <property type="match status" value="1"/>
</dbReference>
<dbReference type="GO" id="GO:0005789">
    <property type="term" value="C:endoplasmic reticulum membrane"/>
    <property type="evidence" value="ECO:0007669"/>
    <property type="project" value="UniProtKB-SubCell"/>
</dbReference>
<dbReference type="Ensembl" id="ENSNFUT00015036599.1">
    <property type="protein sequence ID" value="ENSNFUP00015035038.1"/>
    <property type="gene ID" value="ENSNFUG00015016954.1"/>
</dbReference>
<feature type="region of interest" description="Disordered" evidence="20">
    <location>
        <begin position="471"/>
        <end position="506"/>
    </location>
</feature>
<evidence type="ECO:0000256" key="20">
    <source>
        <dbReference type="SAM" id="MobiDB-lite"/>
    </source>
</evidence>
<sequence>MPSALAVFTCRPNSHPFQERHVYLDEPVKIGRSVARCRPAQNNATFDCKVLSRSHALVWFDHKTGKFYLQDTKSSNGTFINSQRLSRGSEESPPCEVLSGDIIQFGVDVTENTRKVTHGCIVSAIKLFLPDGMEARRRSDVIQAPLPLPVDKVAANTPSMYSQELFQLSQYLQEALHREQMLEQKLATLQRLLSTTQEASESSWQALIDEDRLLSRLEVMGSQLQAYSKVMGEHSQTFSSLKSACYHSVLMCGFLSQSQTEEGIRKELLALQEDKHNYETTAKESLRRVLQEKIEVVRKLSEVERALSNTEDECTHLKEMSERGQEELRELANKYNAAVNEIKELTDKIKAAEGRQEELTQQGATEKREMEMRIEEMEEKEQVLQARIEALQADNDFTNERLAALQVRLEQLQEKSIKENNSLGESTCLQSAVRQRNLCKIVEVMDSHLQNNQTTEDNILASPDRLKANQMDAKESDMSDTLSPSKDRSSDDTSDGNMNDQELNEPLNRVAQLKTELSRAGLEPGDTEQVIHHLHRELLDAQELANTGKQKCLELQALLEEERRSNSKLTEESTKQIQFLQTQLEKLQADMEALREQRESTICSTREELYSAQEEILVLRHAMEAATAEREREIAALQADLGNVRTELEHWRTTAAKYEMDISRLQETFMQQQQHQNTASQLQVECVTLQQRCLSLQKDCDGLRSERKTLTDKLYLIHNSGLLRSVLQDKLGSMENQHLQDESRLKSQLDQAQARTHTLQREYEETQSQLLDLRQRYERTEQEKLNIHEELEQCRSSLKLLQDKTTSPSILQPVQAIFMGLVLALLYWCFGQLW</sequence>
<dbReference type="GeneTree" id="ENSGT00940000157660"/>
<keyword evidence="3" id="KW-1003">Cell membrane</keyword>
<dbReference type="GO" id="GO:0072659">
    <property type="term" value="P:protein localization to plasma membrane"/>
    <property type="evidence" value="ECO:0007669"/>
    <property type="project" value="TreeGrafter"/>
</dbReference>
<dbReference type="PANTHER" id="PTHR15715:SF22">
    <property type="entry name" value="SARCOLEMMAL MEMBRANE-ASSOCIATED PROTEIN"/>
    <property type="match status" value="1"/>
</dbReference>
<keyword evidence="10" id="KW-0496">Mitochondrion</keyword>
<evidence type="ECO:0000256" key="7">
    <source>
        <dbReference type="ARBA" id="ARBA00022824"/>
    </source>
</evidence>
<keyword evidence="8 21" id="KW-1133">Transmembrane helix</keyword>
<evidence type="ECO:0000256" key="11">
    <source>
        <dbReference type="ARBA" id="ARBA00023136"/>
    </source>
</evidence>
<evidence type="ECO:0000256" key="12">
    <source>
        <dbReference type="ARBA" id="ARBA00023212"/>
    </source>
</evidence>
<evidence type="ECO:0000256" key="4">
    <source>
        <dbReference type="ARBA" id="ARBA00022490"/>
    </source>
</evidence>
<feature type="coiled-coil region" evidence="19">
    <location>
        <begin position="742"/>
        <end position="797"/>
    </location>
</feature>
<feature type="coiled-coil region" evidence="19">
    <location>
        <begin position="552"/>
        <end position="604"/>
    </location>
</feature>
<evidence type="ECO:0000313" key="23">
    <source>
        <dbReference type="Ensembl" id="ENSNFUP00015035038.1"/>
    </source>
</evidence>
<dbReference type="GO" id="GO:0042383">
    <property type="term" value="C:sarcolemma"/>
    <property type="evidence" value="ECO:0007669"/>
    <property type="project" value="UniProtKB-SubCell"/>
</dbReference>
<gene>
    <name evidence="23" type="primary">SLMAP</name>
</gene>
<evidence type="ECO:0000256" key="1">
    <source>
        <dbReference type="ARBA" id="ARBA00004300"/>
    </source>
</evidence>
<comment type="similarity">
    <text evidence="16">Belongs to the SLMAP family.</text>
</comment>
<evidence type="ECO:0000259" key="22">
    <source>
        <dbReference type="PROSITE" id="PS50006"/>
    </source>
</evidence>
<reference evidence="23" key="3">
    <citation type="submission" date="2025-09" db="UniProtKB">
        <authorList>
            <consortium name="Ensembl"/>
        </authorList>
    </citation>
    <scope>IDENTIFICATION</scope>
</reference>
<dbReference type="InterPro" id="IPR051176">
    <property type="entry name" value="Cent_Immune-Sig_Mod"/>
</dbReference>
<dbReference type="CDD" id="cd21911">
    <property type="entry name" value="CC1_SLMAP"/>
    <property type="match status" value="1"/>
</dbReference>
<evidence type="ECO:0000256" key="13">
    <source>
        <dbReference type="ARBA" id="ARBA00046294"/>
    </source>
</evidence>
<dbReference type="GO" id="GO:0031966">
    <property type="term" value="C:mitochondrial membrane"/>
    <property type="evidence" value="ECO:0007669"/>
    <property type="project" value="UniProtKB-SubCell"/>
</dbReference>
<evidence type="ECO:0000256" key="18">
    <source>
        <dbReference type="ARBA" id="ARBA00074026"/>
    </source>
</evidence>
<keyword evidence="5" id="KW-0597">Phosphoprotein</keyword>
<evidence type="ECO:0000313" key="24">
    <source>
        <dbReference type="Proteomes" id="UP000694548"/>
    </source>
</evidence>
<protein>
    <recommendedName>
        <fullName evidence="18">Sarcolemmal membrane-associated protein</fullName>
    </recommendedName>
</protein>
<keyword evidence="12" id="KW-0206">Cytoskeleton</keyword>
<evidence type="ECO:0000256" key="14">
    <source>
        <dbReference type="ARBA" id="ARBA00057671"/>
    </source>
</evidence>
<keyword evidence="4" id="KW-0963">Cytoplasm</keyword>
<evidence type="ECO:0000256" key="6">
    <source>
        <dbReference type="ARBA" id="ARBA00022692"/>
    </source>
</evidence>
<dbReference type="Gene3D" id="2.60.200.20">
    <property type="match status" value="1"/>
</dbReference>
<accession>A0A8C6NYB5</accession>
<dbReference type="PROSITE" id="PS50006">
    <property type="entry name" value="FHA_DOMAIN"/>
    <property type="match status" value="1"/>
</dbReference>
<keyword evidence="6 21" id="KW-0812">Transmembrane</keyword>
<feature type="coiled-coil region" evidence="19">
    <location>
        <begin position="293"/>
        <end position="422"/>
    </location>
</feature>
<evidence type="ECO:0000256" key="3">
    <source>
        <dbReference type="ARBA" id="ARBA00022475"/>
    </source>
</evidence>
<dbReference type="AlphaFoldDB" id="A0A8C6NYB5"/>
<evidence type="ECO:0000256" key="16">
    <source>
        <dbReference type="ARBA" id="ARBA00061687"/>
    </source>
</evidence>
<keyword evidence="9 19" id="KW-0175">Coiled coil</keyword>
<dbReference type="GO" id="GO:0005813">
    <property type="term" value="C:centrosome"/>
    <property type="evidence" value="ECO:0007669"/>
    <property type="project" value="UniProtKB-SubCell"/>
</dbReference>
<dbReference type="FunFam" id="2.60.200.20:FF:000003">
    <property type="entry name" value="sarcolemmal membrane-associated protein isoform X2"/>
    <property type="match status" value="1"/>
</dbReference>
<dbReference type="Proteomes" id="UP000694548">
    <property type="component" value="Chromosome sgr10"/>
</dbReference>
<dbReference type="InterPro" id="IPR008984">
    <property type="entry name" value="SMAD_FHA_dom_sf"/>
</dbReference>
<dbReference type="CDD" id="cd22679">
    <property type="entry name" value="FHA_SLMAP"/>
    <property type="match status" value="1"/>
</dbReference>
<proteinExistence type="inferred from homology"/>
<reference evidence="23" key="1">
    <citation type="submission" date="2014-08" db="EMBL/GenBank/DDBJ databases">
        <authorList>
            <person name="Senf B."/>
            <person name="Petzold A."/>
            <person name="Downie B.R."/>
            <person name="Koch P."/>
            <person name="Platzer M."/>
        </authorList>
    </citation>
    <scope>NUCLEOTIDE SEQUENCE [LARGE SCALE GENOMIC DNA]</scope>
    <source>
        <strain evidence="23">GRZ</strain>
    </source>
</reference>
<feature type="domain" description="FHA" evidence="22">
    <location>
        <begin position="28"/>
        <end position="85"/>
    </location>
</feature>
<evidence type="ECO:0000256" key="2">
    <source>
        <dbReference type="ARBA" id="ARBA00004389"/>
    </source>
</evidence>
<keyword evidence="7" id="KW-0256">Endoplasmic reticulum</keyword>
<feature type="transmembrane region" description="Helical" evidence="21">
    <location>
        <begin position="810"/>
        <end position="830"/>
    </location>
</feature>
<name>A0A8C6NYB5_NOTFU</name>
<dbReference type="PANTHER" id="PTHR15715">
    <property type="entry name" value="CENTROSOMAL PROTEIN OF 170 KDA"/>
    <property type="match status" value="1"/>
</dbReference>
<evidence type="ECO:0000256" key="19">
    <source>
        <dbReference type="SAM" id="Coils"/>
    </source>
</evidence>
<reference evidence="23" key="2">
    <citation type="submission" date="2025-08" db="UniProtKB">
        <authorList>
            <consortium name="Ensembl"/>
        </authorList>
    </citation>
    <scope>IDENTIFICATION</scope>
</reference>